<gene>
    <name evidence="1" type="ORF">EL17_12225</name>
</gene>
<reference evidence="1 2" key="1">
    <citation type="submission" date="2014-04" db="EMBL/GenBank/DDBJ databases">
        <title>Characterization and application of a salt tolerant electro-active bacterium.</title>
        <authorList>
            <person name="Yang L."/>
            <person name="Wei S."/>
            <person name="Tay Q.X.M."/>
        </authorList>
    </citation>
    <scope>NUCLEOTIDE SEQUENCE [LARGE SCALE GENOMIC DNA]</scope>
    <source>
        <strain evidence="1 2">LY1</strain>
    </source>
</reference>
<dbReference type="EMBL" id="JMIH01000021">
    <property type="protein sequence ID" value="KEO73658.1"/>
    <property type="molecule type" value="Genomic_DNA"/>
</dbReference>
<dbReference type="Proteomes" id="UP000027821">
    <property type="component" value="Unassembled WGS sequence"/>
</dbReference>
<dbReference type="AlphaFoldDB" id="A0A074L1F0"/>
<name>A0A074L1F0_9BACT</name>
<organism evidence="1 2">
    <name type="scientific">Anditalea andensis</name>
    <dbReference type="NCBI Taxonomy" id="1048983"/>
    <lineage>
        <taxon>Bacteria</taxon>
        <taxon>Pseudomonadati</taxon>
        <taxon>Bacteroidota</taxon>
        <taxon>Cytophagia</taxon>
        <taxon>Cytophagales</taxon>
        <taxon>Cytophagaceae</taxon>
        <taxon>Anditalea</taxon>
    </lineage>
</organism>
<evidence type="ECO:0000313" key="2">
    <source>
        <dbReference type="Proteomes" id="UP000027821"/>
    </source>
</evidence>
<proteinExistence type="predicted"/>
<sequence>MCESNKGKSGENEYGFQKVEEIVSIRLNSSEEINKATSLYLFNSMLYVYDTDKDYQLSK</sequence>
<accession>A0A074L1F0</accession>
<keyword evidence="2" id="KW-1185">Reference proteome</keyword>
<protein>
    <submittedName>
        <fullName evidence="1">Uncharacterized protein</fullName>
    </submittedName>
</protein>
<dbReference type="STRING" id="1048983.EL17_12225"/>
<comment type="caution">
    <text evidence="1">The sequence shown here is derived from an EMBL/GenBank/DDBJ whole genome shotgun (WGS) entry which is preliminary data.</text>
</comment>
<evidence type="ECO:0000313" key="1">
    <source>
        <dbReference type="EMBL" id="KEO73658.1"/>
    </source>
</evidence>